<dbReference type="SUPFAM" id="SSF55729">
    <property type="entry name" value="Acyl-CoA N-acyltransferases (Nat)"/>
    <property type="match status" value="1"/>
</dbReference>
<dbReference type="CDD" id="cd04301">
    <property type="entry name" value="NAT_SF"/>
    <property type="match status" value="1"/>
</dbReference>
<dbReference type="PROSITE" id="PS51186">
    <property type="entry name" value="GNAT"/>
    <property type="match status" value="1"/>
</dbReference>
<accession>A0A381YI62</accession>
<dbReference type="PANTHER" id="PTHR13947:SF37">
    <property type="entry name" value="LD18367P"/>
    <property type="match status" value="1"/>
</dbReference>
<reference evidence="3" key="1">
    <citation type="submission" date="2018-05" db="EMBL/GenBank/DDBJ databases">
        <authorList>
            <person name="Lanie J.A."/>
            <person name="Ng W.-L."/>
            <person name="Kazmierczak K.M."/>
            <person name="Andrzejewski T.M."/>
            <person name="Davidsen T.M."/>
            <person name="Wayne K.J."/>
            <person name="Tettelin H."/>
            <person name="Glass J.I."/>
            <person name="Rusch D."/>
            <person name="Podicherti R."/>
            <person name="Tsui H.-C.T."/>
            <person name="Winkler M.E."/>
        </authorList>
    </citation>
    <scope>NUCLEOTIDE SEQUENCE</scope>
</reference>
<keyword evidence="1" id="KW-0808">Transferase</keyword>
<dbReference type="InterPro" id="IPR050769">
    <property type="entry name" value="NAT_camello-type"/>
</dbReference>
<evidence type="ECO:0000313" key="3">
    <source>
        <dbReference type="EMBL" id="SVA76203.1"/>
    </source>
</evidence>
<feature type="domain" description="N-acetyltransferase" evidence="2">
    <location>
        <begin position="1"/>
        <end position="157"/>
    </location>
</feature>
<dbReference type="Pfam" id="PF00583">
    <property type="entry name" value="Acetyltransf_1"/>
    <property type="match status" value="1"/>
</dbReference>
<name>A0A381YI62_9ZZZZ</name>
<evidence type="ECO:0000259" key="2">
    <source>
        <dbReference type="PROSITE" id="PS51186"/>
    </source>
</evidence>
<gene>
    <name evidence="3" type="ORF">METZ01_LOCUS129057</name>
</gene>
<dbReference type="InterPro" id="IPR000182">
    <property type="entry name" value="GNAT_dom"/>
</dbReference>
<protein>
    <recommendedName>
        <fullName evidence="2">N-acetyltransferase domain-containing protein</fullName>
    </recommendedName>
</protein>
<proteinExistence type="predicted"/>
<dbReference type="PANTHER" id="PTHR13947">
    <property type="entry name" value="GNAT FAMILY N-ACETYLTRANSFERASE"/>
    <property type="match status" value="1"/>
</dbReference>
<evidence type="ECO:0000256" key="1">
    <source>
        <dbReference type="ARBA" id="ARBA00022679"/>
    </source>
</evidence>
<dbReference type="AlphaFoldDB" id="A0A381YI62"/>
<dbReference type="EMBL" id="UINC01018195">
    <property type="protein sequence ID" value="SVA76203.1"/>
    <property type="molecule type" value="Genomic_DNA"/>
</dbReference>
<dbReference type="Gene3D" id="3.40.630.30">
    <property type="match status" value="1"/>
</dbReference>
<organism evidence="3">
    <name type="scientific">marine metagenome</name>
    <dbReference type="NCBI Taxonomy" id="408172"/>
    <lineage>
        <taxon>unclassified sequences</taxon>
        <taxon>metagenomes</taxon>
        <taxon>ecological metagenomes</taxon>
    </lineage>
</organism>
<dbReference type="InterPro" id="IPR016181">
    <property type="entry name" value="Acyl_CoA_acyltransferase"/>
</dbReference>
<dbReference type="GO" id="GO:0008080">
    <property type="term" value="F:N-acetyltransferase activity"/>
    <property type="evidence" value="ECO:0007669"/>
    <property type="project" value="InterPro"/>
</dbReference>
<sequence length="158" mass="19197">MKLRLARNKDGKQIINLIKKCYQYYPNCYLDVNNDSPELKYIYSYFRKNKGKFWVYEKNNKIIGCMGIAPGREKSLEIHRLYIDKKYRRRGLAKKLLAIAENYALKLKVKKITLWTDTRFKESHKTYKKLDYKKLKRTRKLYDVSNTTEYRFEKKLLS</sequence>